<evidence type="ECO:0000256" key="2">
    <source>
        <dbReference type="PROSITE-ProRule" id="PRU00708"/>
    </source>
</evidence>
<dbReference type="AlphaFoldDB" id="A0AAP0FYQ4"/>
<dbReference type="InterPro" id="IPR046960">
    <property type="entry name" value="PPR_At4g14850-like_plant"/>
</dbReference>
<feature type="repeat" description="PPR" evidence="2">
    <location>
        <begin position="192"/>
        <end position="226"/>
    </location>
</feature>
<evidence type="ECO:0000313" key="4">
    <source>
        <dbReference type="EMBL" id="KAK8925980.1"/>
    </source>
</evidence>
<name>A0AAP0FYQ4_9ASPA</name>
<protein>
    <submittedName>
        <fullName evidence="4">Pentatricopeptide repeat-containing protein</fullName>
    </submittedName>
</protein>
<organism evidence="4 5">
    <name type="scientific">Platanthera zijinensis</name>
    <dbReference type="NCBI Taxonomy" id="2320716"/>
    <lineage>
        <taxon>Eukaryota</taxon>
        <taxon>Viridiplantae</taxon>
        <taxon>Streptophyta</taxon>
        <taxon>Embryophyta</taxon>
        <taxon>Tracheophyta</taxon>
        <taxon>Spermatophyta</taxon>
        <taxon>Magnoliopsida</taxon>
        <taxon>Liliopsida</taxon>
        <taxon>Asparagales</taxon>
        <taxon>Orchidaceae</taxon>
        <taxon>Orchidoideae</taxon>
        <taxon>Orchideae</taxon>
        <taxon>Orchidinae</taxon>
        <taxon>Platanthera</taxon>
    </lineage>
</organism>
<dbReference type="InterPro" id="IPR032867">
    <property type="entry name" value="DYW_dom"/>
</dbReference>
<dbReference type="Pfam" id="PF20431">
    <property type="entry name" value="E_motif"/>
    <property type="match status" value="1"/>
</dbReference>
<dbReference type="FunFam" id="1.25.40.10:FF:000470">
    <property type="entry name" value="Pentatricopeptide repeat-containing protein At5g66520"/>
    <property type="match status" value="1"/>
</dbReference>
<dbReference type="Pfam" id="PF13812">
    <property type="entry name" value="PPR_3"/>
    <property type="match status" value="1"/>
</dbReference>
<keyword evidence="1" id="KW-0677">Repeat</keyword>
<feature type="domain" description="DYW" evidence="3">
    <location>
        <begin position="516"/>
        <end position="593"/>
    </location>
</feature>
<gene>
    <name evidence="4" type="primary">PCMP-H11</name>
    <name evidence="4" type="ORF">KSP39_PZI018969</name>
</gene>
<accession>A0AAP0FYQ4</accession>
<dbReference type="Proteomes" id="UP001418222">
    <property type="component" value="Unassembled WGS sequence"/>
</dbReference>
<feature type="repeat" description="PPR" evidence="2">
    <location>
        <begin position="262"/>
        <end position="292"/>
    </location>
</feature>
<dbReference type="PROSITE" id="PS51375">
    <property type="entry name" value="PPR"/>
    <property type="match status" value="3"/>
</dbReference>
<comment type="caution">
    <text evidence="4">The sequence shown here is derived from an EMBL/GenBank/DDBJ whole genome shotgun (WGS) entry which is preliminary data.</text>
</comment>
<dbReference type="GO" id="GO:0003723">
    <property type="term" value="F:RNA binding"/>
    <property type="evidence" value="ECO:0007669"/>
    <property type="project" value="InterPro"/>
</dbReference>
<dbReference type="Pfam" id="PF01535">
    <property type="entry name" value="PPR"/>
    <property type="match status" value="6"/>
</dbReference>
<dbReference type="InterPro" id="IPR011990">
    <property type="entry name" value="TPR-like_helical_dom_sf"/>
</dbReference>
<feature type="repeat" description="PPR" evidence="2">
    <location>
        <begin position="293"/>
        <end position="327"/>
    </location>
</feature>
<dbReference type="GO" id="GO:0008270">
    <property type="term" value="F:zinc ion binding"/>
    <property type="evidence" value="ECO:0007669"/>
    <property type="project" value="InterPro"/>
</dbReference>
<dbReference type="GO" id="GO:0009451">
    <property type="term" value="P:RNA modification"/>
    <property type="evidence" value="ECO:0007669"/>
    <property type="project" value="InterPro"/>
</dbReference>
<dbReference type="PANTHER" id="PTHR47926">
    <property type="entry name" value="PENTATRICOPEPTIDE REPEAT-CONTAINING PROTEIN"/>
    <property type="match status" value="1"/>
</dbReference>
<dbReference type="InterPro" id="IPR046848">
    <property type="entry name" value="E_motif"/>
</dbReference>
<reference evidence="4 5" key="1">
    <citation type="journal article" date="2022" name="Nat. Plants">
        <title>Genomes of leafy and leafless Platanthera orchids illuminate the evolution of mycoheterotrophy.</title>
        <authorList>
            <person name="Li M.H."/>
            <person name="Liu K.W."/>
            <person name="Li Z."/>
            <person name="Lu H.C."/>
            <person name="Ye Q.L."/>
            <person name="Zhang D."/>
            <person name="Wang J.Y."/>
            <person name="Li Y.F."/>
            <person name="Zhong Z.M."/>
            <person name="Liu X."/>
            <person name="Yu X."/>
            <person name="Liu D.K."/>
            <person name="Tu X.D."/>
            <person name="Liu B."/>
            <person name="Hao Y."/>
            <person name="Liao X.Y."/>
            <person name="Jiang Y.T."/>
            <person name="Sun W.H."/>
            <person name="Chen J."/>
            <person name="Chen Y.Q."/>
            <person name="Ai Y."/>
            <person name="Zhai J.W."/>
            <person name="Wu S.S."/>
            <person name="Zhou Z."/>
            <person name="Hsiao Y.Y."/>
            <person name="Wu W.L."/>
            <person name="Chen Y.Y."/>
            <person name="Lin Y.F."/>
            <person name="Hsu J.L."/>
            <person name="Li C.Y."/>
            <person name="Wang Z.W."/>
            <person name="Zhao X."/>
            <person name="Zhong W.Y."/>
            <person name="Ma X.K."/>
            <person name="Ma L."/>
            <person name="Huang J."/>
            <person name="Chen G.Z."/>
            <person name="Huang M.Z."/>
            <person name="Huang L."/>
            <person name="Peng D.H."/>
            <person name="Luo Y.B."/>
            <person name="Zou S.Q."/>
            <person name="Chen S.P."/>
            <person name="Lan S."/>
            <person name="Tsai W.C."/>
            <person name="Van de Peer Y."/>
            <person name="Liu Z.J."/>
        </authorList>
    </citation>
    <scope>NUCLEOTIDE SEQUENCE [LARGE SCALE GENOMIC DNA]</scope>
    <source>
        <strain evidence="4">Lor287</strain>
    </source>
</reference>
<proteinExistence type="predicted"/>
<dbReference type="Gene3D" id="1.25.40.10">
    <property type="entry name" value="Tetratricopeptide repeat domain"/>
    <property type="match status" value="3"/>
</dbReference>
<dbReference type="PANTHER" id="PTHR47926:SF400">
    <property type="entry name" value="PENTACOTRIPEPTIDE-REPEAT REGION OF PRORP DOMAIN-CONTAINING PROTEIN"/>
    <property type="match status" value="1"/>
</dbReference>
<keyword evidence="5" id="KW-1185">Reference proteome</keyword>
<evidence type="ECO:0000256" key="1">
    <source>
        <dbReference type="ARBA" id="ARBA00022737"/>
    </source>
</evidence>
<sequence>MARILALHRLSSPTHRHHLTHQNPLTEPSRPFPLHHAQTMEDFRKTHARFIKLGLDSITPHSGELLSAVALSTWGNLDYALSIFLHLENPCTFEFNVMIRAQVNHCQPESALQLYVKMLEQVNPDNFTFPFVLKASALLSDIRGGMQLHGHTIKFGFQDDVFIHNSLINLYGKCGRIEFSSKVFELLGPNRTVASWSSLIAAKSRVGLWVDSLHLFAKMSHESLKPDESSMTTALSSCSNLGSLDLGRSIHCSLVRNHTSLNIITLTSLLHMYMNCGQADKGMLIFESMLEKNLWTYSAAISGLAMHGHAGKALKVFSDMLRKHDPLLLPDEAIYVGVLSACSHSLMVEEGLRFFDEMRFEHQITPSEQHYGCIVDLLSRSGRLREAYEVVDSMPMEPTEATWRSILSACEINGRDIEIAESAYRELQKMGSVNAGDCVMLSKLYLDLRRWEEAADTRIEIVNRGLLQVPGFSKVEVKRKIYTFFSHDKSYSESAEVEEMIYQMEWQLRFEGFGTERMKIVEGKSQKIAIAFALLNTRSSVSAIRIFTNLRMCGDCHEYIALISKIFGREIIVRDRGRFHHFGHGSCSCGNCW</sequence>
<dbReference type="Pfam" id="PF14432">
    <property type="entry name" value="DYW_deaminase"/>
    <property type="match status" value="1"/>
</dbReference>
<dbReference type="EMBL" id="JBBWWQ010000016">
    <property type="protein sequence ID" value="KAK8925980.1"/>
    <property type="molecule type" value="Genomic_DNA"/>
</dbReference>
<evidence type="ECO:0000259" key="3">
    <source>
        <dbReference type="Pfam" id="PF14432"/>
    </source>
</evidence>
<dbReference type="NCBIfam" id="TIGR00756">
    <property type="entry name" value="PPR"/>
    <property type="match status" value="1"/>
</dbReference>
<dbReference type="FunFam" id="1.25.40.10:FF:000090">
    <property type="entry name" value="Pentatricopeptide repeat-containing protein, chloroplastic"/>
    <property type="match status" value="1"/>
</dbReference>
<evidence type="ECO:0000313" key="5">
    <source>
        <dbReference type="Proteomes" id="UP001418222"/>
    </source>
</evidence>
<dbReference type="InterPro" id="IPR002885">
    <property type="entry name" value="PPR_rpt"/>
</dbReference>